<evidence type="ECO:0000313" key="2">
    <source>
        <dbReference type="Proteomes" id="UP001295423"/>
    </source>
</evidence>
<organism evidence="1 2">
    <name type="scientific">Cylindrotheca closterium</name>
    <dbReference type="NCBI Taxonomy" id="2856"/>
    <lineage>
        <taxon>Eukaryota</taxon>
        <taxon>Sar</taxon>
        <taxon>Stramenopiles</taxon>
        <taxon>Ochrophyta</taxon>
        <taxon>Bacillariophyta</taxon>
        <taxon>Bacillariophyceae</taxon>
        <taxon>Bacillariophycidae</taxon>
        <taxon>Bacillariales</taxon>
        <taxon>Bacillariaceae</taxon>
        <taxon>Cylindrotheca</taxon>
    </lineage>
</organism>
<dbReference type="AlphaFoldDB" id="A0AAD2JGW5"/>
<dbReference type="InterPro" id="IPR053139">
    <property type="entry name" value="Surface_bspA-like"/>
</dbReference>
<dbReference type="PANTHER" id="PTHR45661:SF3">
    <property type="entry name" value="IG-LIKE DOMAIN-CONTAINING PROTEIN"/>
    <property type="match status" value="1"/>
</dbReference>
<evidence type="ECO:0000313" key="1">
    <source>
        <dbReference type="EMBL" id="CAJ1948405.1"/>
    </source>
</evidence>
<dbReference type="EMBL" id="CAKOGP040001747">
    <property type="protein sequence ID" value="CAJ1948405.1"/>
    <property type="molecule type" value="Genomic_DNA"/>
</dbReference>
<reference evidence="1" key="1">
    <citation type="submission" date="2023-08" db="EMBL/GenBank/DDBJ databases">
        <authorList>
            <person name="Audoor S."/>
            <person name="Bilcke G."/>
        </authorList>
    </citation>
    <scope>NUCLEOTIDE SEQUENCE</scope>
</reference>
<proteinExistence type="predicted"/>
<name>A0AAD2JGW5_9STRA</name>
<gene>
    <name evidence="1" type="ORF">CYCCA115_LOCUS11600</name>
</gene>
<dbReference type="PANTHER" id="PTHR45661">
    <property type="entry name" value="SURFACE ANTIGEN"/>
    <property type="match status" value="1"/>
</dbReference>
<dbReference type="Gene3D" id="3.80.10.10">
    <property type="entry name" value="Ribonuclease Inhibitor"/>
    <property type="match status" value="2"/>
</dbReference>
<dbReference type="InterPro" id="IPR026906">
    <property type="entry name" value="LRR_5"/>
</dbReference>
<keyword evidence="2" id="KW-1185">Reference proteome</keyword>
<sequence length="466" mass="52353">MEANDCSYRFQGIEGEEVPRNVQNLTFTPGIQVLLDDLCSFCKFLQEVTLPQGLISIGNEAFSFCRNLLDVKICTSVESIGEDAFFSCRQLKNVEFQCSMSSPPRLETIGESAFQRCKSLQRIKIPSSVSMIGDFAFDDCETLVAADLSKASITQISSWTFSECMSLRTVSLPSSLERICREAFNDCVSLVTVIIPLDSRPIHMEQNSINACNALANLVLPQGSKAERDAFTKCELLQGRYGEGSDSIVAGLACRFDNFPVHKICYHPSSTTAQELCDCIQRTNDDILSLVDEFGMTPFHVLFSTPEPSQDLLKVLLDKYSYHVLVDCQDANDNRPMDYLISNWNEATAPMVKETMQRWMIDPFLRWGATSWAEAMQSRVQALLAGDDDDDREISNYHAICDFTLFRDMEVTSILEMVLWKKQLKGGRNNDGTKRQALDREECRCVCGSDVVIPSVVEFLDFILPS</sequence>
<comment type="caution">
    <text evidence="1">The sequence shown here is derived from an EMBL/GenBank/DDBJ whole genome shotgun (WGS) entry which is preliminary data.</text>
</comment>
<protein>
    <submittedName>
        <fullName evidence="1">Uncharacterized protein</fullName>
    </submittedName>
</protein>
<dbReference type="Proteomes" id="UP001295423">
    <property type="component" value="Unassembled WGS sequence"/>
</dbReference>
<dbReference type="InterPro" id="IPR032675">
    <property type="entry name" value="LRR_dom_sf"/>
</dbReference>
<dbReference type="SUPFAM" id="SSF52058">
    <property type="entry name" value="L domain-like"/>
    <property type="match status" value="1"/>
</dbReference>
<accession>A0AAD2JGW5</accession>
<dbReference type="Pfam" id="PF13306">
    <property type="entry name" value="LRR_5"/>
    <property type="match status" value="2"/>
</dbReference>